<evidence type="ECO:0000256" key="4">
    <source>
        <dbReference type="ARBA" id="ARBA00022670"/>
    </source>
</evidence>
<evidence type="ECO:0000256" key="8">
    <source>
        <dbReference type="ARBA" id="ARBA00048707"/>
    </source>
</evidence>
<dbReference type="EC" id="3.1.1.29" evidence="2"/>
<keyword evidence="10" id="KW-1185">Reference proteome</keyword>
<keyword evidence="6" id="KW-0788">Thiol protease</keyword>
<accession>A0A8J2WYC3</accession>
<dbReference type="PANTHER" id="PTHR12649">
    <property type="entry name" value="PEPTIDYL-TRNA HYDROLASE 2"/>
    <property type="match status" value="1"/>
</dbReference>
<evidence type="ECO:0000313" key="10">
    <source>
        <dbReference type="Proteomes" id="UP000789595"/>
    </source>
</evidence>
<evidence type="ECO:0000256" key="7">
    <source>
        <dbReference type="ARBA" id="ARBA00038050"/>
    </source>
</evidence>
<proteinExistence type="inferred from homology"/>
<keyword evidence="3" id="KW-0963">Cytoplasm</keyword>
<dbReference type="GO" id="GO:0004045">
    <property type="term" value="F:peptidyl-tRNA hydrolase activity"/>
    <property type="evidence" value="ECO:0007669"/>
    <property type="project" value="UniProtKB-EC"/>
</dbReference>
<dbReference type="InterPro" id="IPR009060">
    <property type="entry name" value="UBA-like_sf"/>
</dbReference>
<dbReference type="GO" id="GO:0016920">
    <property type="term" value="F:pyroglutamyl-peptidase activity"/>
    <property type="evidence" value="ECO:0007669"/>
    <property type="project" value="InterPro"/>
</dbReference>
<dbReference type="EMBL" id="CAKKNE010000004">
    <property type="protein sequence ID" value="CAH0373357.1"/>
    <property type="molecule type" value="Genomic_DNA"/>
</dbReference>
<dbReference type="Pfam" id="PF01470">
    <property type="entry name" value="Peptidase_C15"/>
    <property type="match status" value="1"/>
</dbReference>
<dbReference type="PANTHER" id="PTHR12649:SF11">
    <property type="entry name" value="PEPTIDYL-TRNA HYDROLASE 2, MITOCHONDRIAL"/>
    <property type="match status" value="1"/>
</dbReference>
<evidence type="ECO:0000256" key="3">
    <source>
        <dbReference type="ARBA" id="ARBA00022490"/>
    </source>
</evidence>
<dbReference type="SUPFAM" id="SSF102462">
    <property type="entry name" value="Peptidyl-tRNA hydrolase II"/>
    <property type="match status" value="1"/>
</dbReference>
<organism evidence="9 10">
    <name type="scientific">Pelagomonas calceolata</name>
    <dbReference type="NCBI Taxonomy" id="35677"/>
    <lineage>
        <taxon>Eukaryota</taxon>
        <taxon>Sar</taxon>
        <taxon>Stramenopiles</taxon>
        <taxon>Ochrophyta</taxon>
        <taxon>Pelagophyceae</taxon>
        <taxon>Pelagomonadales</taxon>
        <taxon>Pelagomonadaceae</taxon>
        <taxon>Pelagomonas</taxon>
    </lineage>
</organism>
<dbReference type="InterPro" id="IPR016125">
    <property type="entry name" value="Peptidase_C15-like"/>
</dbReference>
<name>A0A8J2WYC3_9STRA</name>
<dbReference type="GO" id="GO:0006508">
    <property type="term" value="P:proteolysis"/>
    <property type="evidence" value="ECO:0007669"/>
    <property type="project" value="UniProtKB-KW"/>
</dbReference>
<dbReference type="SUPFAM" id="SSF46934">
    <property type="entry name" value="UBA-like"/>
    <property type="match status" value="1"/>
</dbReference>
<keyword evidence="5" id="KW-0378">Hydrolase</keyword>
<dbReference type="FunFam" id="3.40.1490.10:FF:000002">
    <property type="entry name" value="Peptidyl-tRNA hydrolase 2, mitochondrial"/>
    <property type="match status" value="1"/>
</dbReference>
<dbReference type="AlphaFoldDB" id="A0A8J2WYC3"/>
<dbReference type="InterPro" id="IPR002833">
    <property type="entry name" value="PTH2"/>
</dbReference>
<evidence type="ECO:0000256" key="1">
    <source>
        <dbReference type="ARBA" id="ARBA00006641"/>
    </source>
</evidence>
<dbReference type="GO" id="GO:0005829">
    <property type="term" value="C:cytosol"/>
    <property type="evidence" value="ECO:0007669"/>
    <property type="project" value="InterPro"/>
</dbReference>
<dbReference type="Gene3D" id="3.40.630.20">
    <property type="entry name" value="Peptidase C15, pyroglutamyl peptidase I-like"/>
    <property type="match status" value="1"/>
</dbReference>
<comment type="caution">
    <text evidence="9">The sequence shown here is derived from an EMBL/GenBank/DDBJ whole genome shotgun (WGS) entry which is preliminary data.</text>
</comment>
<evidence type="ECO:0000256" key="2">
    <source>
        <dbReference type="ARBA" id="ARBA00013260"/>
    </source>
</evidence>
<dbReference type="Proteomes" id="UP000789595">
    <property type="component" value="Unassembled WGS sequence"/>
</dbReference>
<dbReference type="SUPFAM" id="SSF53182">
    <property type="entry name" value="Pyrrolidone carboxyl peptidase (pyroglutamate aminopeptidase)"/>
    <property type="match status" value="1"/>
</dbReference>
<dbReference type="Gene3D" id="3.40.1490.10">
    <property type="entry name" value="Bit1"/>
    <property type="match status" value="1"/>
</dbReference>
<keyword evidence="4" id="KW-0645">Protease</keyword>
<comment type="catalytic activity">
    <reaction evidence="8">
        <text>an N-acyl-L-alpha-aminoacyl-tRNA + H2O = an N-acyl-L-amino acid + a tRNA + H(+)</text>
        <dbReference type="Rhea" id="RHEA:54448"/>
        <dbReference type="Rhea" id="RHEA-COMP:10123"/>
        <dbReference type="Rhea" id="RHEA-COMP:13883"/>
        <dbReference type="ChEBI" id="CHEBI:15377"/>
        <dbReference type="ChEBI" id="CHEBI:15378"/>
        <dbReference type="ChEBI" id="CHEBI:59874"/>
        <dbReference type="ChEBI" id="CHEBI:78442"/>
        <dbReference type="ChEBI" id="CHEBI:138191"/>
        <dbReference type="EC" id="3.1.1.29"/>
    </reaction>
</comment>
<reference evidence="9" key="1">
    <citation type="submission" date="2021-11" db="EMBL/GenBank/DDBJ databases">
        <authorList>
            <consortium name="Genoscope - CEA"/>
            <person name="William W."/>
        </authorList>
    </citation>
    <scope>NUCLEOTIDE SEQUENCE</scope>
</reference>
<dbReference type="PRINTS" id="PR00706">
    <property type="entry name" value="PYROGLUPTASE"/>
</dbReference>
<dbReference type="NCBIfam" id="TIGR00283">
    <property type="entry name" value="arch_pth2"/>
    <property type="match status" value="1"/>
</dbReference>
<sequence length="353" mass="36663">MRVAWTGFGQFQGVEANPSAVLAQRLAAQHADDSVEILEVSAAAAKAWRCPDAGLVVHLGVAITYDAITLERCAYNDASFRVPDQNAFQPSKASIDEAERFGATRTSSIDLAAVAQKAGVNVSDDAGRFVCNYLYFCSLATGVPCVFVHVPPVERLPLEAQVETLARLRGYLVEAVGSNAVDVLADVAAAANGAGVLDQLVSLGIDQERAAFAVAAGCTSVEAAMEMLFAEQPPAPPPSHAMKMVLVVREDLGMSRGKVAAQCAHAALGGARRADATVIERWAGAGETMIVVAAPHEGLAALRDAASTAGLPHCLVADAGRTEVAPGTETVLAVGPGEVSRVDAITGRLRLLR</sequence>
<dbReference type="InterPro" id="IPR023476">
    <property type="entry name" value="Pep_tRNA_hydro_II_dom_sf"/>
</dbReference>
<dbReference type="InterPro" id="IPR000816">
    <property type="entry name" value="Peptidase_C15"/>
</dbReference>
<evidence type="ECO:0000256" key="5">
    <source>
        <dbReference type="ARBA" id="ARBA00022801"/>
    </source>
</evidence>
<dbReference type="Pfam" id="PF01981">
    <property type="entry name" value="PTH2"/>
    <property type="match status" value="1"/>
</dbReference>
<evidence type="ECO:0000256" key="6">
    <source>
        <dbReference type="ARBA" id="ARBA00022807"/>
    </source>
</evidence>
<protein>
    <recommendedName>
        <fullName evidence="2">peptidyl-tRNA hydrolase</fullName>
        <ecNumber evidence="2">3.1.1.29</ecNumber>
    </recommendedName>
</protein>
<comment type="similarity">
    <text evidence="7">Belongs to the PTH2 family.</text>
</comment>
<dbReference type="OrthoDB" id="407146at2759"/>
<gene>
    <name evidence="9" type="ORF">PECAL_4P05470</name>
</gene>
<dbReference type="InterPro" id="IPR036440">
    <property type="entry name" value="Peptidase_C15-like_sf"/>
</dbReference>
<comment type="similarity">
    <text evidence="1">Belongs to the peptidase C15 family.</text>
</comment>
<evidence type="ECO:0000313" key="9">
    <source>
        <dbReference type="EMBL" id="CAH0373357.1"/>
    </source>
</evidence>